<gene>
    <name evidence="1" type="ORF">H8698_13080</name>
</gene>
<evidence type="ECO:0000313" key="1">
    <source>
        <dbReference type="EMBL" id="MBC8541901.1"/>
    </source>
</evidence>
<evidence type="ECO:0000313" key="2">
    <source>
        <dbReference type="Proteomes" id="UP000611762"/>
    </source>
</evidence>
<reference evidence="1" key="1">
    <citation type="submission" date="2020-08" db="EMBL/GenBank/DDBJ databases">
        <title>Genome public.</title>
        <authorList>
            <person name="Liu C."/>
            <person name="Sun Q."/>
        </authorList>
    </citation>
    <scope>NUCLEOTIDE SEQUENCE</scope>
    <source>
        <strain evidence="1">H8</strain>
    </source>
</reference>
<dbReference type="EMBL" id="JACRSU010000010">
    <property type="protein sequence ID" value="MBC8541901.1"/>
    <property type="molecule type" value="Genomic_DNA"/>
</dbReference>
<name>A0A926DQ11_9FIRM</name>
<comment type="caution">
    <text evidence="1">The sequence shown here is derived from an EMBL/GenBank/DDBJ whole genome shotgun (WGS) entry which is preliminary data.</text>
</comment>
<proteinExistence type="predicted"/>
<dbReference type="Proteomes" id="UP000611762">
    <property type="component" value="Unassembled WGS sequence"/>
</dbReference>
<protein>
    <submittedName>
        <fullName evidence="1">Uncharacterized protein</fullName>
    </submittedName>
</protein>
<organism evidence="1 2">
    <name type="scientific">Congzhengia minquanensis</name>
    <dbReference type="NCBI Taxonomy" id="2763657"/>
    <lineage>
        <taxon>Bacteria</taxon>
        <taxon>Bacillati</taxon>
        <taxon>Bacillota</taxon>
        <taxon>Clostridia</taxon>
        <taxon>Eubacteriales</taxon>
        <taxon>Oscillospiraceae</taxon>
        <taxon>Congzhengia</taxon>
    </lineage>
</organism>
<dbReference type="AlphaFoldDB" id="A0A926DQ11"/>
<keyword evidence="2" id="KW-1185">Reference proteome</keyword>
<sequence length="122" mass="14620">MITKKIVRWIVLSLLIIFLVIWLFSLAKCEVLTILHGKEFNEIYKENTMIGEIDYLKILDYHDNFARVYYVSKERSNANILIFIKESDVWKYHAWETTVWSSSGSASDVIWPYWWHFIYGGF</sequence>
<accession>A0A926DQ11</accession>
<dbReference type="RefSeq" id="WP_249313879.1">
    <property type="nucleotide sequence ID" value="NZ_JACRSU010000010.1"/>
</dbReference>